<evidence type="ECO:0000256" key="4">
    <source>
        <dbReference type="ARBA" id="ARBA00022729"/>
    </source>
</evidence>
<keyword evidence="5" id="KW-0378">Hydrolase</keyword>
<dbReference type="InterPro" id="IPR000933">
    <property type="entry name" value="Glyco_hydro_29"/>
</dbReference>
<dbReference type="GO" id="GO:0006004">
    <property type="term" value="P:fucose metabolic process"/>
    <property type="evidence" value="ECO:0007669"/>
    <property type="project" value="InterPro"/>
</dbReference>
<dbReference type="PANTHER" id="PTHR10030:SF37">
    <property type="entry name" value="ALPHA-L-FUCOSIDASE-RELATED"/>
    <property type="match status" value="1"/>
</dbReference>
<sequence length="453" mass="49410">MEVPLCEAGPVDDAVDWTDLTRPTPAWFPAARLGIFVHWGAYSVPAWAEPTGELGTIDEATWVRHNPYAEWYWHTIQLPGAPAREHHRTVWGDRPYDDFLDLWKAESFDAAAWARLFRQAGARYVVLVTKHHDGIALWDAPGTGTRNTVHRGPQRDLVAELAAAVRAEGLRFGTYYSGGLDWSVTGFLDPEQPLLRPNDAAYAAYAAVHVRDLVDRYAPDVLWNDIEWPDAGKHRGRLGLHELFRHYYDAVAEGVVNDRWGETHWDYRTSEYQHARENESAAVWENNRGIGLSFGYNQVEGPEHSLDAHAAVRHLVDVVSRGGNLLLDVGPTAAGEIPELQRRTLEGLGAWLAANGGAVHGAAPLSPAVATASDEPWVRWTATPTTAYAVVDAAGDVTVRADHDAVDWAASRTPAGTAVEAQPVDGGLALRLPPADGPAVVGFPLAGTVGPRA</sequence>
<dbReference type="GO" id="GO:0004560">
    <property type="term" value="F:alpha-L-fucosidase activity"/>
    <property type="evidence" value="ECO:0007669"/>
    <property type="project" value="InterPro"/>
</dbReference>
<evidence type="ECO:0000259" key="7">
    <source>
        <dbReference type="Pfam" id="PF01120"/>
    </source>
</evidence>
<dbReference type="SMART" id="SM00812">
    <property type="entry name" value="Alpha_L_fucos"/>
    <property type="match status" value="1"/>
</dbReference>
<evidence type="ECO:0000256" key="2">
    <source>
        <dbReference type="ARBA" id="ARBA00007951"/>
    </source>
</evidence>
<gene>
    <name evidence="8" type="ORF">EV189_0213</name>
</gene>
<dbReference type="PIRSF" id="PIRSF001092">
    <property type="entry name" value="Alpha-L-fucosidase"/>
    <property type="match status" value="1"/>
</dbReference>
<dbReference type="SUPFAM" id="SSF51445">
    <property type="entry name" value="(Trans)glycosidases"/>
    <property type="match status" value="1"/>
</dbReference>
<dbReference type="PANTHER" id="PTHR10030">
    <property type="entry name" value="ALPHA-L-FUCOSIDASE"/>
    <property type="match status" value="1"/>
</dbReference>
<dbReference type="GO" id="GO:0016139">
    <property type="term" value="P:glycoside catabolic process"/>
    <property type="evidence" value="ECO:0007669"/>
    <property type="project" value="TreeGrafter"/>
</dbReference>
<evidence type="ECO:0000256" key="6">
    <source>
        <dbReference type="ARBA" id="ARBA00023295"/>
    </source>
</evidence>
<comment type="caution">
    <text evidence="8">The sequence shown here is derived from an EMBL/GenBank/DDBJ whole genome shotgun (WGS) entry which is preliminary data.</text>
</comment>
<accession>A0A4Q7NX57</accession>
<name>A0A4Q7NX57_9ACTN</name>
<dbReference type="EC" id="3.2.1.51" evidence="3"/>
<evidence type="ECO:0000256" key="1">
    <source>
        <dbReference type="ARBA" id="ARBA00004071"/>
    </source>
</evidence>
<dbReference type="GO" id="GO:0005764">
    <property type="term" value="C:lysosome"/>
    <property type="evidence" value="ECO:0007669"/>
    <property type="project" value="TreeGrafter"/>
</dbReference>
<proteinExistence type="inferred from homology"/>
<protein>
    <recommendedName>
        <fullName evidence="3">alpha-L-fucosidase</fullName>
        <ecNumber evidence="3">3.2.1.51</ecNumber>
    </recommendedName>
</protein>
<comment type="similarity">
    <text evidence="2">Belongs to the glycosyl hydrolase 29 family.</text>
</comment>
<dbReference type="EMBL" id="SGXD01000001">
    <property type="protein sequence ID" value="RZS90982.1"/>
    <property type="molecule type" value="Genomic_DNA"/>
</dbReference>
<dbReference type="InterPro" id="IPR016286">
    <property type="entry name" value="FUC_metazoa-typ"/>
</dbReference>
<evidence type="ECO:0000313" key="9">
    <source>
        <dbReference type="Proteomes" id="UP000293638"/>
    </source>
</evidence>
<keyword evidence="9" id="KW-1185">Reference proteome</keyword>
<dbReference type="Gene3D" id="3.20.20.80">
    <property type="entry name" value="Glycosidases"/>
    <property type="match status" value="1"/>
</dbReference>
<dbReference type="InterPro" id="IPR057739">
    <property type="entry name" value="Glyco_hydro_29_N"/>
</dbReference>
<keyword evidence="6" id="KW-0326">Glycosidase</keyword>
<dbReference type="Proteomes" id="UP000293638">
    <property type="component" value="Unassembled WGS sequence"/>
</dbReference>
<organism evidence="8 9">
    <name type="scientific">Motilibacter rhizosphaerae</name>
    <dbReference type="NCBI Taxonomy" id="598652"/>
    <lineage>
        <taxon>Bacteria</taxon>
        <taxon>Bacillati</taxon>
        <taxon>Actinomycetota</taxon>
        <taxon>Actinomycetes</taxon>
        <taxon>Motilibacterales</taxon>
        <taxon>Motilibacteraceae</taxon>
        <taxon>Motilibacter</taxon>
    </lineage>
</organism>
<evidence type="ECO:0000313" key="8">
    <source>
        <dbReference type="EMBL" id="RZS90982.1"/>
    </source>
</evidence>
<dbReference type="Pfam" id="PF01120">
    <property type="entry name" value="Alpha_L_fucos"/>
    <property type="match status" value="1"/>
</dbReference>
<evidence type="ECO:0000256" key="5">
    <source>
        <dbReference type="ARBA" id="ARBA00022801"/>
    </source>
</evidence>
<dbReference type="InterPro" id="IPR017853">
    <property type="entry name" value="GH"/>
</dbReference>
<dbReference type="AlphaFoldDB" id="A0A4Q7NX57"/>
<comment type="function">
    <text evidence="1">Alpha-L-fucosidase is responsible for hydrolyzing the alpha-1,6-linked fucose joined to the reducing-end N-acetylglucosamine of the carbohydrate moieties of glycoproteins.</text>
</comment>
<reference evidence="8 9" key="1">
    <citation type="submission" date="2019-02" db="EMBL/GenBank/DDBJ databases">
        <title>Genomic Encyclopedia of Type Strains, Phase IV (KMG-IV): sequencing the most valuable type-strain genomes for metagenomic binning, comparative biology and taxonomic classification.</title>
        <authorList>
            <person name="Goeker M."/>
        </authorList>
    </citation>
    <scope>NUCLEOTIDE SEQUENCE [LARGE SCALE GENOMIC DNA]</scope>
    <source>
        <strain evidence="8 9">DSM 45622</strain>
    </source>
</reference>
<dbReference type="PRINTS" id="PR00741">
    <property type="entry name" value="GLHYDRLASE29"/>
</dbReference>
<feature type="domain" description="Glycoside hydrolase family 29 N-terminal" evidence="7">
    <location>
        <begin position="17"/>
        <end position="356"/>
    </location>
</feature>
<keyword evidence="4" id="KW-0732">Signal</keyword>
<evidence type="ECO:0000256" key="3">
    <source>
        <dbReference type="ARBA" id="ARBA00012662"/>
    </source>
</evidence>